<keyword evidence="4 7" id="KW-0378">Hydrolase</keyword>
<evidence type="ECO:0000313" key="8">
    <source>
        <dbReference type="EMBL" id="NYZ18669.1"/>
    </source>
</evidence>
<dbReference type="Gene3D" id="3.40.50.1820">
    <property type="entry name" value="alpha/beta hydrolase"/>
    <property type="match status" value="1"/>
</dbReference>
<proteinExistence type="inferred from homology"/>
<keyword evidence="3 7" id="KW-0719">Serine esterase</keyword>
<dbReference type="GO" id="GO:0018738">
    <property type="term" value="F:S-formylglutathione hydrolase activity"/>
    <property type="evidence" value="ECO:0007669"/>
    <property type="project" value="UniProtKB-EC"/>
</dbReference>
<dbReference type="SUPFAM" id="SSF53474">
    <property type="entry name" value="alpha/beta-Hydrolases"/>
    <property type="match status" value="1"/>
</dbReference>
<comment type="caution">
    <text evidence="8">The sequence shown here is derived from an EMBL/GenBank/DDBJ whole genome shotgun (WGS) entry which is preliminary data.</text>
</comment>
<evidence type="ECO:0000256" key="2">
    <source>
        <dbReference type="ARBA" id="ARBA00012479"/>
    </source>
</evidence>
<dbReference type="EC" id="3.1.2.12" evidence="2 6"/>
<sequence>MERLKRHVCFGGVQEVHRHRSAVLGCAMEFALYLPPQAARGPVPLVTYLSGLTCTWENATTKAGAQRYAAEHGLALLFPDTSPRGLDLPGEHERYDFGSGAGFYVDATAEPWSANYRMFSYVTEELPALVGGAFPLDMARQGIMGHSMGGHGALVSAFRHPDRYRSVSAFSPIVAPSQVPWGRNAFTGYLGPDEAAWAAYDATALAASTAWRKPVLVDQGTGDEFLAGQLRPELLEAACATAGIPLTVRRQDGYDHSYYFIASFMGDHLAHHAAALRG</sequence>
<evidence type="ECO:0000313" key="9">
    <source>
        <dbReference type="Proteomes" id="UP000584642"/>
    </source>
</evidence>
<dbReference type="InterPro" id="IPR029058">
    <property type="entry name" value="AB_hydrolase_fold"/>
</dbReference>
<protein>
    <recommendedName>
        <fullName evidence="2 6">S-formylglutathione hydrolase</fullName>
        <ecNumber evidence="2 6">3.1.2.12</ecNumber>
    </recommendedName>
</protein>
<evidence type="ECO:0000256" key="5">
    <source>
        <dbReference type="ARBA" id="ARBA00047590"/>
    </source>
</evidence>
<organism evidence="8 9">
    <name type="scientific">Azospirillum oleiclasticum</name>
    <dbReference type="NCBI Taxonomy" id="2735135"/>
    <lineage>
        <taxon>Bacteria</taxon>
        <taxon>Pseudomonadati</taxon>
        <taxon>Pseudomonadota</taxon>
        <taxon>Alphaproteobacteria</taxon>
        <taxon>Rhodospirillales</taxon>
        <taxon>Azospirillaceae</taxon>
        <taxon>Azospirillum</taxon>
    </lineage>
</organism>
<evidence type="ECO:0000256" key="1">
    <source>
        <dbReference type="ARBA" id="ARBA00005622"/>
    </source>
</evidence>
<dbReference type="Pfam" id="PF00756">
    <property type="entry name" value="Esterase"/>
    <property type="match status" value="1"/>
</dbReference>
<reference evidence="8 9" key="1">
    <citation type="submission" date="2020-05" db="EMBL/GenBank/DDBJ databases">
        <title>Azospirillum oleiclasticum sp. nov, a nitrogen-fixing and heavy crude oil-emulsifying bacterium isolated from the crude oil of Yumen Oilfield.</title>
        <authorList>
            <person name="Wu D."/>
            <person name="Cai M."/>
            <person name="Zhang X."/>
        </authorList>
    </citation>
    <scope>NUCLEOTIDE SEQUENCE [LARGE SCALE GENOMIC DNA]</scope>
    <source>
        <strain evidence="8 9">ROY-1-1-2</strain>
    </source>
</reference>
<comment type="catalytic activity">
    <reaction evidence="5 7">
        <text>S-formylglutathione + H2O = formate + glutathione + H(+)</text>
        <dbReference type="Rhea" id="RHEA:14961"/>
        <dbReference type="ChEBI" id="CHEBI:15377"/>
        <dbReference type="ChEBI" id="CHEBI:15378"/>
        <dbReference type="ChEBI" id="CHEBI:15740"/>
        <dbReference type="ChEBI" id="CHEBI:57688"/>
        <dbReference type="ChEBI" id="CHEBI:57925"/>
        <dbReference type="EC" id="3.1.2.12"/>
    </reaction>
</comment>
<dbReference type="PANTHER" id="PTHR10061">
    <property type="entry name" value="S-FORMYLGLUTATHIONE HYDROLASE"/>
    <property type="match status" value="1"/>
</dbReference>
<evidence type="ECO:0000256" key="3">
    <source>
        <dbReference type="ARBA" id="ARBA00022487"/>
    </source>
</evidence>
<evidence type="ECO:0000256" key="4">
    <source>
        <dbReference type="ARBA" id="ARBA00022801"/>
    </source>
</evidence>
<evidence type="ECO:0000256" key="6">
    <source>
        <dbReference type="NCBIfam" id="TIGR02821"/>
    </source>
</evidence>
<dbReference type="InterPro" id="IPR000801">
    <property type="entry name" value="Esterase-like"/>
</dbReference>
<name>A0ABX2T378_9PROT</name>
<dbReference type="PANTHER" id="PTHR10061:SF0">
    <property type="entry name" value="S-FORMYLGLUTATHIONE HYDROLASE"/>
    <property type="match status" value="1"/>
</dbReference>
<evidence type="ECO:0000256" key="7">
    <source>
        <dbReference type="RuleBase" id="RU363068"/>
    </source>
</evidence>
<comment type="similarity">
    <text evidence="1 7">Belongs to the esterase D family.</text>
</comment>
<accession>A0ABX2T378</accession>
<dbReference type="InterPro" id="IPR014186">
    <property type="entry name" value="S-formylglutathione_hydrol"/>
</dbReference>
<keyword evidence="9" id="KW-1185">Reference proteome</keyword>
<dbReference type="EMBL" id="JABFDB010000001">
    <property type="protein sequence ID" value="NYZ18669.1"/>
    <property type="molecule type" value="Genomic_DNA"/>
</dbReference>
<comment type="function">
    <text evidence="7">Serine hydrolase involved in the detoxification of formaldehyde.</text>
</comment>
<dbReference type="NCBIfam" id="TIGR02821">
    <property type="entry name" value="fghA_ester_D"/>
    <property type="match status" value="1"/>
</dbReference>
<gene>
    <name evidence="8" type="primary">fghA</name>
    <name evidence="8" type="ORF">HND93_03015</name>
</gene>
<dbReference type="Proteomes" id="UP000584642">
    <property type="component" value="Unassembled WGS sequence"/>
</dbReference>